<evidence type="ECO:0000256" key="9">
    <source>
        <dbReference type="SAM" id="MobiDB-lite"/>
    </source>
</evidence>
<evidence type="ECO:0000256" key="5">
    <source>
        <dbReference type="ARBA" id="ARBA00022679"/>
    </source>
</evidence>
<dbReference type="InterPro" id="IPR002877">
    <property type="entry name" value="RNA_MeTrfase_FtsJ_dom"/>
</dbReference>
<dbReference type="InterPro" id="IPR012920">
    <property type="entry name" value="rRNA_MeTfrase_SPB1-like_C"/>
</dbReference>
<feature type="binding site" evidence="8">
    <location>
        <position position="56"/>
    </location>
    <ligand>
        <name>S-adenosyl-L-methionine</name>
        <dbReference type="ChEBI" id="CHEBI:59789"/>
    </ligand>
</feature>
<evidence type="ECO:0000256" key="4">
    <source>
        <dbReference type="ARBA" id="ARBA00022603"/>
    </source>
</evidence>
<dbReference type="STRING" id="1051890.A0A3N4MQZ3"/>
<keyword evidence="5 8" id="KW-0808">Transferase</keyword>
<feature type="domain" description="DUF3381" evidence="12">
    <location>
        <begin position="234"/>
        <end position="391"/>
    </location>
</feature>
<keyword evidence="14" id="KW-1185">Reference proteome</keyword>
<evidence type="ECO:0000259" key="11">
    <source>
        <dbReference type="Pfam" id="PF07780"/>
    </source>
</evidence>
<keyword evidence="2 8" id="KW-0690">Ribosome biogenesis</keyword>
<dbReference type="Gene3D" id="3.40.50.150">
    <property type="entry name" value="Vaccinia Virus protein VP39"/>
    <property type="match status" value="1"/>
</dbReference>
<dbReference type="GO" id="GO:0008650">
    <property type="term" value="F:rRNA (uridine-2'-O-)-methyltransferase activity"/>
    <property type="evidence" value="ECO:0007669"/>
    <property type="project" value="TreeGrafter"/>
</dbReference>
<dbReference type="InParanoid" id="A0A3N4MQZ3"/>
<feature type="region of interest" description="Disordered" evidence="9">
    <location>
        <begin position="572"/>
        <end position="653"/>
    </location>
</feature>
<keyword evidence="6 8" id="KW-0949">S-adenosyl-L-methionine</keyword>
<dbReference type="Proteomes" id="UP000267821">
    <property type="component" value="Unassembled WGS sequence"/>
</dbReference>
<dbReference type="InterPro" id="IPR028589">
    <property type="entry name" value="SPB1-like"/>
</dbReference>
<evidence type="ECO:0000313" key="14">
    <source>
        <dbReference type="Proteomes" id="UP000267821"/>
    </source>
</evidence>
<feature type="domain" description="Ribosomal RNA methyltransferase FtsJ" evidence="10">
    <location>
        <begin position="24"/>
        <end position="200"/>
    </location>
</feature>
<dbReference type="Pfam" id="PF07780">
    <property type="entry name" value="Spb1_C"/>
    <property type="match status" value="1"/>
</dbReference>
<gene>
    <name evidence="13" type="ORF">L211DRAFT_859747</name>
</gene>
<evidence type="ECO:0000313" key="13">
    <source>
        <dbReference type="EMBL" id="RPB29885.1"/>
    </source>
</evidence>
<dbReference type="Pfam" id="PF11861">
    <property type="entry name" value="DUF3381"/>
    <property type="match status" value="1"/>
</dbReference>
<dbReference type="GO" id="GO:0016435">
    <property type="term" value="F:rRNA (guanine) methyltransferase activity"/>
    <property type="evidence" value="ECO:0007669"/>
    <property type="project" value="TreeGrafter"/>
</dbReference>
<dbReference type="SUPFAM" id="SSF53335">
    <property type="entry name" value="S-adenosyl-L-methionine-dependent methyltransferases"/>
    <property type="match status" value="1"/>
</dbReference>
<feature type="compositionally biased region" description="Acidic residues" evidence="9">
    <location>
        <begin position="574"/>
        <end position="616"/>
    </location>
</feature>
<dbReference type="AlphaFoldDB" id="A0A3N4MQZ3"/>
<feature type="compositionally biased region" description="Acidic residues" evidence="9">
    <location>
        <begin position="513"/>
        <end position="533"/>
    </location>
</feature>
<proteinExistence type="inferred from homology"/>
<dbReference type="InterPro" id="IPR024576">
    <property type="entry name" value="rRNA_MeTfrase_Spb1_DUF3381"/>
</dbReference>
<evidence type="ECO:0000256" key="6">
    <source>
        <dbReference type="ARBA" id="ARBA00022691"/>
    </source>
</evidence>
<dbReference type="InterPro" id="IPR029063">
    <property type="entry name" value="SAM-dependent_MTases_sf"/>
</dbReference>
<dbReference type="HAMAP" id="MF_03163">
    <property type="entry name" value="RNA_methyltr_E_SPB1"/>
    <property type="match status" value="1"/>
</dbReference>
<evidence type="ECO:0000256" key="8">
    <source>
        <dbReference type="HAMAP-Rule" id="MF_03163"/>
    </source>
</evidence>
<dbReference type="OrthoDB" id="1287559at2759"/>
<feature type="binding site" evidence="8">
    <location>
        <position position="76"/>
    </location>
    <ligand>
        <name>S-adenosyl-L-methionine</name>
        <dbReference type="ChEBI" id="CHEBI:59789"/>
    </ligand>
</feature>
<dbReference type="PANTHER" id="PTHR10920">
    <property type="entry name" value="RIBOSOMAL RNA METHYLTRANSFERASE"/>
    <property type="match status" value="1"/>
</dbReference>
<dbReference type="GO" id="GO:0000463">
    <property type="term" value="P:maturation of LSU-rRNA from tricistronic rRNA transcript (SSU-rRNA, 5.8S rRNA, LSU-rRNA)"/>
    <property type="evidence" value="ECO:0007669"/>
    <property type="project" value="TreeGrafter"/>
</dbReference>
<feature type="region of interest" description="Disordered" evidence="9">
    <location>
        <begin position="495"/>
        <end position="534"/>
    </location>
</feature>
<feature type="active site" description="Proton acceptor" evidence="8">
    <location>
        <position position="157"/>
    </location>
</feature>
<dbReference type="HAMAP" id="MF_01547">
    <property type="entry name" value="RNA_methyltr_E"/>
    <property type="match status" value="1"/>
</dbReference>
<dbReference type="GO" id="GO:0005730">
    <property type="term" value="C:nucleolus"/>
    <property type="evidence" value="ECO:0007669"/>
    <property type="project" value="UniProtKB-SubCell"/>
</dbReference>
<dbReference type="EMBL" id="ML121527">
    <property type="protein sequence ID" value="RPB29885.1"/>
    <property type="molecule type" value="Genomic_DNA"/>
</dbReference>
<organism evidence="13 14">
    <name type="scientific">Terfezia boudieri ATCC MYA-4762</name>
    <dbReference type="NCBI Taxonomy" id="1051890"/>
    <lineage>
        <taxon>Eukaryota</taxon>
        <taxon>Fungi</taxon>
        <taxon>Dikarya</taxon>
        <taxon>Ascomycota</taxon>
        <taxon>Pezizomycotina</taxon>
        <taxon>Pezizomycetes</taxon>
        <taxon>Pezizales</taxon>
        <taxon>Pezizaceae</taxon>
        <taxon>Terfezia</taxon>
    </lineage>
</organism>
<sequence>MAIQKKHGKGRLDKWYKLAKQHGYRARAAFKLIQLNRKYSFLEKSKVLIDLCAAPGSWCQVAAEVMPSSSLIVGVDLAPIKPIPKVITFQSDITTEKCRATLRGHLKNWKADTVLHDGAPNVGTAWVQDSFNQAELALQSLKLATEFLGEGGTFVTKVFRSRDFNSLMWVFSQLFTKVEATKPPSSRNVSAEIFVVCRGYKAPAKVDPKFLDPRTVFEELPDPTPNNEAKVYNPEKKKRKRDGYEEGDYLQFKEIPVTEFIENPDPIALLGSINKFHFTQPGNGDVAMAAIDKLPETTKEIRACCDDLKILGKRDFRLLLKWRLSVREKFGFGRKKEEEKKEVATEVTEIIDMDEDERIAHELEAIRERELQAKKRNKRKLNETKQKEIVRMQLHMMAPTEIGLEQEGPMGEDAMFSLRQVDKAGALGKVAKGKMSVIIEAVDEKARRQAQAGILMDEKDEDGENTNRLEEELDAMYADYQERRAQADIKYRAKKARKEHEDGEWGGITSDKEDGEGDDEIVVDSSDESEDESVQIGAVNKLITSLQDEGKKINGLSKKAALFFDQDIFKDIGADLEEEEDEEEEEAEEAQEEEMEEDTNDDEIEEGSEADSDWEMDVGNLEIQDDQSDGENGGFEVVPTEKGESNWGGDDDSKQRIDIITAEAMTLAQKLAIGETRKSQLIDDSYNRYSFRDRDGLPEWFLDDEERHSKIQKPITAAGAAAIKEKLRALNARPIKKVKEAKDRKKFKAMQKLEKLRKKSALVAGDEALSEKEKANSITKLMAKAAKKPKQQVKVVVARGANKGNKGRPKGVKGRYKIVDARMKKEVRALKRLKKKIRS</sequence>
<dbReference type="Pfam" id="PF01728">
    <property type="entry name" value="FtsJ"/>
    <property type="match status" value="1"/>
</dbReference>
<feature type="binding site" evidence="8">
    <location>
        <position position="92"/>
    </location>
    <ligand>
        <name>S-adenosyl-L-methionine</name>
        <dbReference type="ChEBI" id="CHEBI:59789"/>
    </ligand>
</feature>
<feature type="domain" description="Ribosomal RNA methyltransferase SPB1-like C-terminal" evidence="11">
    <location>
        <begin position="631"/>
        <end position="835"/>
    </location>
</feature>
<evidence type="ECO:0000256" key="2">
    <source>
        <dbReference type="ARBA" id="ARBA00022517"/>
    </source>
</evidence>
<protein>
    <submittedName>
        <fullName evidence="13">Putative AdoMet-dependent rRNA methyltransferase SPB1</fullName>
    </submittedName>
</protein>
<evidence type="ECO:0000259" key="10">
    <source>
        <dbReference type="Pfam" id="PF01728"/>
    </source>
</evidence>
<keyword evidence="7 8" id="KW-0539">Nucleus</keyword>
<keyword evidence="4 8" id="KW-0489">Methyltransferase</keyword>
<evidence type="ECO:0000256" key="3">
    <source>
        <dbReference type="ARBA" id="ARBA00022552"/>
    </source>
</evidence>
<dbReference type="GO" id="GO:0000466">
    <property type="term" value="P:maturation of 5.8S rRNA from tricistronic rRNA transcript (SSU-rRNA, 5.8S rRNA, LSU-rRNA)"/>
    <property type="evidence" value="ECO:0007669"/>
    <property type="project" value="TreeGrafter"/>
</dbReference>
<dbReference type="InterPro" id="IPR050082">
    <property type="entry name" value="RNA_methyltr_RlmE"/>
</dbReference>
<feature type="region of interest" description="Disordered" evidence="9">
    <location>
        <begin position="218"/>
        <end position="243"/>
    </location>
</feature>
<comment type="subcellular location">
    <subcellularLocation>
        <location evidence="1 8">Nucleus</location>
        <location evidence="1 8">Nucleolus</location>
    </subcellularLocation>
</comment>
<evidence type="ECO:0000256" key="1">
    <source>
        <dbReference type="ARBA" id="ARBA00004604"/>
    </source>
</evidence>
<feature type="binding site" evidence="8">
    <location>
        <position position="58"/>
    </location>
    <ligand>
        <name>S-adenosyl-L-methionine</name>
        <dbReference type="ChEBI" id="CHEBI:59789"/>
    </ligand>
</feature>
<evidence type="ECO:0000256" key="7">
    <source>
        <dbReference type="ARBA" id="ARBA00023242"/>
    </source>
</evidence>
<dbReference type="FunFam" id="3.40.50.150:FF:000004">
    <property type="entry name" value="AdoMet-dependent rRNA methyltransferase SPB1"/>
    <property type="match status" value="1"/>
</dbReference>
<dbReference type="PANTHER" id="PTHR10920:SF13">
    <property type="entry name" value="PRE-RRNA 2'-O-RIBOSE RNA METHYLTRANSFERASE FTSJ3"/>
    <property type="match status" value="1"/>
</dbReference>
<reference evidence="13 14" key="1">
    <citation type="journal article" date="2018" name="Nat. Ecol. Evol.">
        <title>Pezizomycetes genomes reveal the molecular basis of ectomycorrhizal truffle lifestyle.</title>
        <authorList>
            <person name="Murat C."/>
            <person name="Payen T."/>
            <person name="Noel B."/>
            <person name="Kuo A."/>
            <person name="Morin E."/>
            <person name="Chen J."/>
            <person name="Kohler A."/>
            <person name="Krizsan K."/>
            <person name="Balestrini R."/>
            <person name="Da Silva C."/>
            <person name="Montanini B."/>
            <person name="Hainaut M."/>
            <person name="Levati E."/>
            <person name="Barry K.W."/>
            <person name="Belfiori B."/>
            <person name="Cichocki N."/>
            <person name="Clum A."/>
            <person name="Dockter R.B."/>
            <person name="Fauchery L."/>
            <person name="Guy J."/>
            <person name="Iotti M."/>
            <person name="Le Tacon F."/>
            <person name="Lindquist E.A."/>
            <person name="Lipzen A."/>
            <person name="Malagnac F."/>
            <person name="Mello A."/>
            <person name="Molinier V."/>
            <person name="Miyauchi S."/>
            <person name="Poulain J."/>
            <person name="Riccioni C."/>
            <person name="Rubini A."/>
            <person name="Sitrit Y."/>
            <person name="Splivallo R."/>
            <person name="Traeger S."/>
            <person name="Wang M."/>
            <person name="Zifcakova L."/>
            <person name="Wipf D."/>
            <person name="Zambonelli A."/>
            <person name="Paolocci F."/>
            <person name="Nowrousian M."/>
            <person name="Ottonello S."/>
            <person name="Baldrian P."/>
            <person name="Spatafora J.W."/>
            <person name="Henrissat B."/>
            <person name="Nagy L.G."/>
            <person name="Aury J.M."/>
            <person name="Wincker P."/>
            <person name="Grigoriev I.V."/>
            <person name="Bonfante P."/>
            <person name="Martin F.M."/>
        </authorList>
    </citation>
    <scope>NUCLEOTIDE SEQUENCE [LARGE SCALE GENOMIC DNA]</scope>
    <source>
        <strain evidence="13 14">ATCC MYA-4762</strain>
    </source>
</reference>
<evidence type="ECO:0000259" key="12">
    <source>
        <dbReference type="Pfam" id="PF11861"/>
    </source>
</evidence>
<dbReference type="InterPro" id="IPR015507">
    <property type="entry name" value="rRNA-MeTfrase_E"/>
</dbReference>
<dbReference type="FunCoup" id="A0A3N4MQZ3">
    <property type="interactions" value="1109"/>
</dbReference>
<name>A0A3N4MQZ3_9PEZI</name>
<accession>A0A3N4MQZ3</accession>
<dbReference type="GO" id="GO:0030687">
    <property type="term" value="C:preribosome, large subunit precursor"/>
    <property type="evidence" value="ECO:0007669"/>
    <property type="project" value="TreeGrafter"/>
</dbReference>
<keyword evidence="3 8" id="KW-0698">rRNA processing</keyword>
<feature type="binding site" evidence="8">
    <location>
        <position position="117"/>
    </location>
    <ligand>
        <name>S-adenosyl-L-methionine</name>
        <dbReference type="ChEBI" id="CHEBI:59789"/>
    </ligand>
</feature>
<comment type="similarity">
    <text evidence="8">Belongs to the class I-like SAM-binding methyltransferase superfamily. RNA methyltransferase RlmE family. SPB1 subfamily.</text>
</comment>